<proteinExistence type="predicted"/>
<reference evidence="2" key="1">
    <citation type="submission" date="2015-05" db="EMBL/GenBank/DDBJ databases">
        <title>Permanent draft genome of Rhodopirellula islandicus K833.</title>
        <authorList>
            <person name="Kizina J."/>
            <person name="Richter M."/>
            <person name="Glockner F.O."/>
            <person name="Harder J."/>
        </authorList>
    </citation>
    <scope>NUCLEOTIDE SEQUENCE [LARGE SCALE GENOMIC DNA]</scope>
    <source>
        <strain evidence="2">K833</strain>
    </source>
</reference>
<accession>A0A0J1BCM3</accession>
<sequence>MRSPAFRNPPHPVYPSSTEGRKSETSPSQETHGNQPHPNKGGRAVFWCCILAGFHSAHLS</sequence>
<organism evidence="2 3">
    <name type="scientific">Rhodopirellula islandica</name>
    <dbReference type="NCBI Taxonomy" id="595434"/>
    <lineage>
        <taxon>Bacteria</taxon>
        <taxon>Pseudomonadati</taxon>
        <taxon>Planctomycetota</taxon>
        <taxon>Planctomycetia</taxon>
        <taxon>Pirellulales</taxon>
        <taxon>Pirellulaceae</taxon>
        <taxon>Rhodopirellula</taxon>
    </lineage>
</organism>
<comment type="caution">
    <text evidence="2">The sequence shown here is derived from an EMBL/GenBank/DDBJ whole genome shotgun (WGS) entry which is preliminary data.</text>
</comment>
<name>A0A0J1BCM3_RHOIS</name>
<dbReference type="PATRIC" id="fig|595434.4.peg.3250"/>
<evidence type="ECO:0000313" key="2">
    <source>
        <dbReference type="EMBL" id="KLU04357.1"/>
    </source>
</evidence>
<gene>
    <name evidence="2" type="ORF">RISK_003411</name>
</gene>
<dbReference type="Proteomes" id="UP000036367">
    <property type="component" value="Unassembled WGS sequence"/>
</dbReference>
<feature type="region of interest" description="Disordered" evidence="1">
    <location>
        <begin position="1"/>
        <end position="40"/>
    </location>
</feature>
<feature type="compositionally biased region" description="Polar residues" evidence="1">
    <location>
        <begin position="25"/>
        <end position="37"/>
    </location>
</feature>
<dbReference type="EMBL" id="LECT01000028">
    <property type="protein sequence ID" value="KLU04357.1"/>
    <property type="molecule type" value="Genomic_DNA"/>
</dbReference>
<evidence type="ECO:0000256" key="1">
    <source>
        <dbReference type="SAM" id="MobiDB-lite"/>
    </source>
</evidence>
<keyword evidence="3" id="KW-1185">Reference proteome</keyword>
<evidence type="ECO:0000313" key="3">
    <source>
        <dbReference type="Proteomes" id="UP000036367"/>
    </source>
</evidence>
<protein>
    <submittedName>
        <fullName evidence="2">Uncharacterized protein</fullName>
    </submittedName>
</protein>
<dbReference type="AlphaFoldDB" id="A0A0J1BCM3"/>